<dbReference type="GO" id="GO:0042594">
    <property type="term" value="P:response to starvation"/>
    <property type="evidence" value="ECO:0007669"/>
    <property type="project" value="TreeGrafter"/>
</dbReference>
<dbReference type="GO" id="GO:0015969">
    <property type="term" value="P:guanosine tetraphosphate metabolic process"/>
    <property type="evidence" value="ECO:0007669"/>
    <property type="project" value="InterPro"/>
</dbReference>
<dbReference type="InterPro" id="IPR003607">
    <property type="entry name" value="HD/PDEase_dom"/>
</dbReference>
<dbReference type="PANTHER" id="PTHR21262:SF31">
    <property type="entry name" value="GTP PYROPHOSPHOKINASE"/>
    <property type="match status" value="1"/>
</dbReference>
<dbReference type="Pfam" id="PF13291">
    <property type="entry name" value="ACT_4"/>
    <property type="match status" value="1"/>
</dbReference>
<dbReference type="KEGG" id="fgi:OP10G_3491"/>
<dbReference type="InterPro" id="IPR012675">
    <property type="entry name" value="Beta-grasp_dom_sf"/>
</dbReference>
<dbReference type="CDD" id="cd01668">
    <property type="entry name" value="TGS_RSH"/>
    <property type="match status" value="1"/>
</dbReference>
<dbReference type="Gene3D" id="1.10.3210.10">
    <property type="entry name" value="Hypothetical protein af1432"/>
    <property type="match status" value="1"/>
</dbReference>
<protein>
    <submittedName>
        <fullName evidence="6">(P)ppgpp synthetase i, spot/rela</fullName>
    </submittedName>
</protein>
<dbReference type="InterPro" id="IPR007685">
    <property type="entry name" value="RelA_SpoT"/>
</dbReference>
<dbReference type="PROSITE" id="PS51880">
    <property type="entry name" value="TGS"/>
    <property type="match status" value="1"/>
</dbReference>
<dbReference type="SUPFAM" id="SSF109604">
    <property type="entry name" value="HD-domain/PDEase-like"/>
    <property type="match status" value="1"/>
</dbReference>
<dbReference type="RefSeq" id="WP_025229208.1">
    <property type="nucleotide sequence ID" value="NZ_CP007139.1"/>
</dbReference>
<dbReference type="eggNOG" id="COG0317">
    <property type="taxonomic scope" value="Bacteria"/>
</dbReference>
<dbReference type="Pfam" id="PF13328">
    <property type="entry name" value="HD_4"/>
    <property type="match status" value="1"/>
</dbReference>
<dbReference type="InterPro" id="IPR006674">
    <property type="entry name" value="HD_domain"/>
</dbReference>
<dbReference type="AlphaFoldDB" id="A0A068NYC9"/>
<feature type="domain" description="TGS" evidence="5">
    <location>
        <begin position="407"/>
        <end position="470"/>
    </location>
</feature>
<dbReference type="FunFam" id="1.10.3210.10:FF:000001">
    <property type="entry name" value="GTP pyrophosphokinase RelA"/>
    <property type="match status" value="1"/>
</dbReference>
<dbReference type="InterPro" id="IPR004095">
    <property type="entry name" value="TGS"/>
</dbReference>
<comment type="pathway">
    <text evidence="1">Purine metabolism.</text>
</comment>
<dbReference type="SMART" id="SM00954">
    <property type="entry name" value="RelA_SpoT"/>
    <property type="match status" value="1"/>
</dbReference>
<name>A0A068NYC9_FIMGI</name>
<dbReference type="Gene3D" id="3.30.70.260">
    <property type="match status" value="1"/>
</dbReference>
<dbReference type="HOGENOM" id="CLU_012300_3_0_0"/>
<gene>
    <name evidence="6" type="ORF">OP10G_3491</name>
</gene>
<dbReference type="STRING" id="661478.OP10G_3491"/>
<evidence type="ECO:0000313" key="6">
    <source>
        <dbReference type="EMBL" id="AIE86859.1"/>
    </source>
</evidence>
<dbReference type="FunFam" id="3.30.460.10:FF:000001">
    <property type="entry name" value="GTP pyrophosphokinase RelA"/>
    <property type="match status" value="1"/>
</dbReference>
<dbReference type="SMART" id="SM00471">
    <property type="entry name" value="HDc"/>
    <property type="match status" value="1"/>
</dbReference>
<dbReference type="SUPFAM" id="SSF81301">
    <property type="entry name" value="Nucleotidyltransferase"/>
    <property type="match status" value="1"/>
</dbReference>
<dbReference type="PROSITE" id="PS51831">
    <property type="entry name" value="HD"/>
    <property type="match status" value="1"/>
</dbReference>
<evidence type="ECO:0000259" key="3">
    <source>
        <dbReference type="PROSITE" id="PS51671"/>
    </source>
</evidence>
<dbReference type="InterPro" id="IPR002912">
    <property type="entry name" value="ACT_dom"/>
</dbReference>
<dbReference type="OrthoDB" id="9805041at2"/>
<dbReference type="InterPro" id="IPR004811">
    <property type="entry name" value="RelA/Spo_fam"/>
</dbReference>
<dbReference type="InterPro" id="IPR045865">
    <property type="entry name" value="ACT-like_dom_sf"/>
</dbReference>
<dbReference type="GO" id="GO:0008728">
    <property type="term" value="F:GTP diphosphokinase activity"/>
    <property type="evidence" value="ECO:0007669"/>
    <property type="project" value="TreeGrafter"/>
</dbReference>
<dbReference type="Gene3D" id="3.30.460.10">
    <property type="entry name" value="Beta Polymerase, domain 2"/>
    <property type="match status" value="1"/>
</dbReference>
<dbReference type="InterPro" id="IPR043519">
    <property type="entry name" value="NT_sf"/>
</dbReference>
<dbReference type="CDD" id="cd04876">
    <property type="entry name" value="ACT_RelA-SpoT"/>
    <property type="match status" value="1"/>
</dbReference>
<dbReference type="Pfam" id="PF02824">
    <property type="entry name" value="TGS"/>
    <property type="match status" value="1"/>
</dbReference>
<dbReference type="SUPFAM" id="SSF55021">
    <property type="entry name" value="ACT-like"/>
    <property type="match status" value="1"/>
</dbReference>
<dbReference type="Gene3D" id="3.10.20.30">
    <property type="match status" value="1"/>
</dbReference>
<dbReference type="NCBIfam" id="TIGR00691">
    <property type="entry name" value="spoT_relA"/>
    <property type="match status" value="1"/>
</dbReference>
<evidence type="ECO:0000256" key="1">
    <source>
        <dbReference type="ARBA" id="ARBA00025704"/>
    </source>
</evidence>
<dbReference type="EMBL" id="CP007139">
    <property type="protein sequence ID" value="AIE86859.1"/>
    <property type="molecule type" value="Genomic_DNA"/>
</dbReference>
<sequence>MVTAYDISHDWEDPEELHGLLQSIREQRHDANVRRIRYAYFLAEQAHKGQTRSSGEPYIIHPLAVARILVDLRMDDDSICAALLHDVLEDCPEVTAEQLLRIFGEDVLHLVEGVTKLKFTHQEMLTDRQRAAAETTRTAETLRKMLLAMAQDFRVMVIKLADRLHNMQTLGALPPEKRTRIASETLDIYAPLAARLGIWQIKWQLEDLSFQALHPHEYAEVRERVSKTRKQREDELQEAILVLKRRFEERGVKIVEIRGRPKHLYSIFNKMVKQGVKFEEIYDLLALRIIVESIPDCYVALGIVHEAYGPIPSLFYDYIARPKPNGYQSLHTKVLGPSSQPLEIQIRTLQMHEIAEHGVAAHWTYKEGKTSIDETKRLSRLREQLFDWSSDSRSSSDFLRSVSTDLFAEQVFVFTPKGDVIDLPKDSTPVDFAFRVHTQLGLTLVGAKINGSIVPLPTKLQNGDVVELITRSNAQPSLDWLEFTKSAHARSRIRAFFRKITKTDDAQRGKEALDKELKSLGLDPRQYLGDKEVQRVADQMDSCEGPADVFARVATGQISVQSVVAKLRGTVVEQPTADTIQLTKTKEGKVALTAGGMENVLVSRGKCCNPIPGDEVVGYVTRGRGIVIHRKVCPNAMAYQSSEPERLIPYSWPPDGNVYTVGLKIVSINRTGLLMDISTVLGESKTNVSALKVKTLQNHTAEIDLTIDVRDTEHLSQLMAKISNFGDIISILRMFGRVAKS</sequence>
<dbReference type="GO" id="GO:0008893">
    <property type="term" value="F:guanosine-3',5'-bis(diphosphate) 3'-diphosphatase activity"/>
    <property type="evidence" value="ECO:0007669"/>
    <property type="project" value="TreeGrafter"/>
</dbReference>
<evidence type="ECO:0000259" key="4">
    <source>
        <dbReference type="PROSITE" id="PS51831"/>
    </source>
</evidence>
<reference evidence="6 7" key="1">
    <citation type="journal article" date="2014" name="PLoS ONE">
        <title>The first complete genome sequence of the class fimbriimonadia in the phylum armatimonadetes.</title>
        <authorList>
            <person name="Hu Z.Y."/>
            <person name="Wang Y.Z."/>
            <person name="Im W.T."/>
            <person name="Wang S.Y."/>
            <person name="Zhao G.P."/>
            <person name="Zheng H.J."/>
            <person name="Quan Z.X."/>
        </authorList>
    </citation>
    <scope>NUCLEOTIDE SEQUENCE [LARGE SCALE GENOMIC DNA]</scope>
    <source>
        <strain evidence="6">Gsoil 348</strain>
    </source>
</reference>
<dbReference type="InterPro" id="IPR033655">
    <property type="entry name" value="TGS_RelA/SpoT"/>
</dbReference>
<evidence type="ECO:0000313" key="7">
    <source>
        <dbReference type="Proteomes" id="UP000027982"/>
    </source>
</evidence>
<evidence type="ECO:0000259" key="5">
    <source>
        <dbReference type="PROSITE" id="PS51880"/>
    </source>
</evidence>
<dbReference type="Proteomes" id="UP000027982">
    <property type="component" value="Chromosome"/>
</dbReference>
<dbReference type="SUPFAM" id="SSF81271">
    <property type="entry name" value="TGS-like"/>
    <property type="match status" value="1"/>
</dbReference>
<comment type="similarity">
    <text evidence="2">Belongs to the relA/spoT family.</text>
</comment>
<feature type="domain" description="ACT" evidence="3">
    <location>
        <begin position="662"/>
        <end position="736"/>
    </location>
</feature>
<dbReference type="InterPro" id="IPR012676">
    <property type="entry name" value="TGS-like"/>
</dbReference>
<feature type="domain" description="HD" evidence="4">
    <location>
        <begin position="58"/>
        <end position="167"/>
    </location>
</feature>
<comment type="function">
    <text evidence="2">In eubacteria ppGpp (guanosine 3'-diphosphate 5'-diphosphate) is a mediator of the stringent response that coordinates a variety of cellular activities in response to changes in nutritional abundance.</text>
</comment>
<keyword evidence="7" id="KW-1185">Reference proteome</keyword>
<dbReference type="Pfam" id="PF04607">
    <property type="entry name" value="RelA_SpoT"/>
    <property type="match status" value="1"/>
</dbReference>
<accession>A0A068NYC9</accession>
<dbReference type="CDD" id="cd05399">
    <property type="entry name" value="NT_Rel-Spo_like"/>
    <property type="match status" value="1"/>
</dbReference>
<evidence type="ECO:0000256" key="2">
    <source>
        <dbReference type="RuleBase" id="RU003847"/>
    </source>
</evidence>
<organism evidence="6 7">
    <name type="scientific">Fimbriimonas ginsengisoli Gsoil 348</name>
    <dbReference type="NCBI Taxonomy" id="661478"/>
    <lineage>
        <taxon>Bacteria</taxon>
        <taxon>Bacillati</taxon>
        <taxon>Armatimonadota</taxon>
        <taxon>Fimbriimonadia</taxon>
        <taxon>Fimbriimonadales</taxon>
        <taxon>Fimbriimonadaceae</taxon>
        <taxon>Fimbriimonas</taxon>
    </lineage>
</organism>
<proteinExistence type="inferred from homology"/>
<dbReference type="GO" id="GO:0005886">
    <property type="term" value="C:plasma membrane"/>
    <property type="evidence" value="ECO:0007669"/>
    <property type="project" value="TreeGrafter"/>
</dbReference>
<dbReference type="PROSITE" id="PS51671">
    <property type="entry name" value="ACT"/>
    <property type="match status" value="1"/>
</dbReference>
<dbReference type="PANTHER" id="PTHR21262">
    <property type="entry name" value="GUANOSINE-3',5'-BIS DIPHOSPHATE 3'-PYROPHOSPHOHYDROLASE"/>
    <property type="match status" value="1"/>
</dbReference>
<dbReference type="FunFam" id="3.10.20.30:FF:000002">
    <property type="entry name" value="GTP pyrophosphokinase (RelA/SpoT)"/>
    <property type="match status" value="1"/>
</dbReference>
<dbReference type="CDD" id="cd00077">
    <property type="entry name" value="HDc"/>
    <property type="match status" value="1"/>
</dbReference>